<feature type="chain" id="PRO_5042069120" evidence="2">
    <location>
        <begin position="22"/>
        <end position="177"/>
    </location>
</feature>
<proteinExistence type="predicted"/>
<evidence type="ECO:0000256" key="1">
    <source>
        <dbReference type="SAM" id="MobiDB-lite"/>
    </source>
</evidence>
<dbReference type="Proteomes" id="UP001215280">
    <property type="component" value="Unassembled WGS sequence"/>
</dbReference>
<reference evidence="3" key="1">
    <citation type="submission" date="2023-03" db="EMBL/GenBank/DDBJ databases">
        <title>Massive genome expansion in bonnet fungi (Mycena s.s.) driven by repeated elements and novel gene families across ecological guilds.</title>
        <authorList>
            <consortium name="Lawrence Berkeley National Laboratory"/>
            <person name="Harder C.B."/>
            <person name="Miyauchi S."/>
            <person name="Viragh M."/>
            <person name="Kuo A."/>
            <person name="Thoen E."/>
            <person name="Andreopoulos B."/>
            <person name="Lu D."/>
            <person name="Skrede I."/>
            <person name="Drula E."/>
            <person name="Henrissat B."/>
            <person name="Morin E."/>
            <person name="Kohler A."/>
            <person name="Barry K."/>
            <person name="LaButti K."/>
            <person name="Morin E."/>
            <person name="Salamov A."/>
            <person name="Lipzen A."/>
            <person name="Mereny Z."/>
            <person name="Hegedus B."/>
            <person name="Baldrian P."/>
            <person name="Stursova M."/>
            <person name="Weitz H."/>
            <person name="Taylor A."/>
            <person name="Grigoriev I.V."/>
            <person name="Nagy L.G."/>
            <person name="Martin F."/>
            <person name="Kauserud H."/>
        </authorList>
    </citation>
    <scope>NUCLEOTIDE SEQUENCE</scope>
    <source>
        <strain evidence="3">CBHHK188m</strain>
    </source>
</reference>
<feature type="signal peptide" evidence="2">
    <location>
        <begin position="1"/>
        <end position="21"/>
    </location>
</feature>
<feature type="region of interest" description="Disordered" evidence="1">
    <location>
        <begin position="26"/>
        <end position="56"/>
    </location>
</feature>
<comment type="caution">
    <text evidence="3">The sequence shown here is derived from an EMBL/GenBank/DDBJ whole genome shotgun (WGS) entry which is preliminary data.</text>
</comment>
<sequence length="177" mass="19210">MLTKCLVVLLPCERLFQFANTVSTGAAPRVPKRDSSPSTITLNGPTGNGGQTFEQTPEPDCAVIVQAPNAHSNSHRIRQNRRNGMHGVDYNSVNDEFCKAGIKAGELYHIPIAEQIQVNAYSCNGEDSELDYTISTFNAAVYGWDGHAAFHGSRNLAIDFTVDNLLKVITASLARTS</sequence>
<dbReference type="AlphaFoldDB" id="A0AAD7IM10"/>
<evidence type="ECO:0000256" key="2">
    <source>
        <dbReference type="SAM" id="SignalP"/>
    </source>
</evidence>
<evidence type="ECO:0000313" key="3">
    <source>
        <dbReference type="EMBL" id="KAJ7746175.1"/>
    </source>
</evidence>
<keyword evidence="4" id="KW-1185">Reference proteome</keyword>
<keyword evidence="2" id="KW-0732">Signal</keyword>
<gene>
    <name evidence="3" type="ORF">DFH07DRAFT_776471</name>
</gene>
<organism evidence="3 4">
    <name type="scientific">Mycena maculata</name>
    <dbReference type="NCBI Taxonomy" id="230809"/>
    <lineage>
        <taxon>Eukaryota</taxon>
        <taxon>Fungi</taxon>
        <taxon>Dikarya</taxon>
        <taxon>Basidiomycota</taxon>
        <taxon>Agaricomycotina</taxon>
        <taxon>Agaricomycetes</taxon>
        <taxon>Agaricomycetidae</taxon>
        <taxon>Agaricales</taxon>
        <taxon>Marasmiineae</taxon>
        <taxon>Mycenaceae</taxon>
        <taxon>Mycena</taxon>
    </lineage>
</organism>
<feature type="compositionally biased region" description="Polar residues" evidence="1">
    <location>
        <begin position="36"/>
        <end position="55"/>
    </location>
</feature>
<accession>A0AAD7IM10</accession>
<dbReference type="EMBL" id="JARJLG010000099">
    <property type="protein sequence ID" value="KAJ7746175.1"/>
    <property type="molecule type" value="Genomic_DNA"/>
</dbReference>
<evidence type="ECO:0000313" key="4">
    <source>
        <dbReference type="Proteomes" id="UP001215280"/>
    </source>
</evidence>
<name>A0AAD7IM10_9AGAR</name>
<protein>
    <submittedName>
        <fullName evidence="3">Uncharacterized protein</fullName>
    </submittedName>
</protein>